<evidence type="ECO:0000313" key="3">
    <source>
        <dbReference type="Proteomes" id="UP000800097"/>
    </source>
</evidence>
<evidence type="ECO:0000313" key="2">
    <source>
        <dbReference type="EMBL" id="KAF2276983.1"/>
    </source>
</evidence>
<name>A0A6A6JLJ5_WESOR</name>
<organism evidence="2 3">
    <name type="scientific">Westerdykella ornata</name>
    <dbReference type="NCBI Taxonomy" id="318751"/>
    <lineage>
        <taxon>Eukaryota</taxon>
        <taxon>Fungi</taxon>
        <taxon>Dikarya</taxon>
        <taxon>Ascomycota</taxon>
        <taxon>Pezizomycotina</taxon>
        <taxon>Dothideomycetes</taxon>
        <taxon>Pleosporomycetidae</taxon>
        <taxon>Pleosporales</taxon>
        <taxon>Sporormiaceae</taxon>
        <taxon>Westerdykella</taxon>
    </lineage>
</organism>
<feature type="compositionally biased region" description="Basic and acidic residues" evidence="1">
    <location>
        <begin position="70"/>
        <end position="81"/>
    </location>
</feature>
<dbReference type="RefSeq" id="XP_033654522.1">
    <property type="nucleotide sequence ID" value="XM_033794558.1"/>
</dbReference>
<protein>
    <submittedName>
        <fullName evidence="2">Uncharacterized protein</fullName>
    </submittedName>
</protein>
<dbReference type="GeneID" id="54547733"/>
<feature type="region of interest" description="Disordered" evidence="1">
    <location>
        <begin position="1"/>
        <end position="29"/>
    </location>
</feature>
<sequence length="94" mass="10436">MAKKLPASTGRDRTQLRATTTGTPSHRRISAARPELVVFAVAMPRWEAPDATTPFSPASWRSPDLPFIVEDTRGTREDPKRQPRFLPSSQPGHS</sequence>
<dbReference type="Proteomes" id="UP000800097">
    <property type="component" value="Unassembled WGS sequence"/>
</dbReference>
<feature type="region of interest" description="Disordered" evidence="1">
    <location>
        <begin position="70"/>
        <end position="94"/>
    </location>
</feature>
<reference evidence="2" key="1">
    <citation type="journal article" date="2020" name="Stud. Mycol.">
        <title>101 Dothideomycetes genomes: a test case for predicting lifestyles and emergence of pathogens.</title>
        <authorList>
            <person name="Haridas S."/>
            <person name="Albert R."/>
            <person name="Binder M."/>
            <person name="Bloem J."/>
            <person name="Labutti K."/>
            <person name="Salamov A."/>
            <person name="Andreopoulos B."/>
            <person name="Baker S."/>
            <person name="Barry K."/>
            <person name="Bills G."/>
            <person name="Bluhm B."/>
            <person name="Cannon C."/>
            <person name="Castanera R."/>
            <person name="Culley D."/>
            <person name="Daum C."/>
            <person name="Ezra D."/>
            <person name="Gonzalez J."/>
            <person name="Henrissat B."/>
            <person name="Kuo A."/>
            <person name="Liang C."/>
            <person name="Lipzen A."/>
            <person name="Lutzoni F."/>
            <person name="Magnuson J."/>
            <person name="Mondo S."/>
            <person name="Nolan M."/>
            <person name="Ohm R."/>
            <person name="Pangilinan J."/>
            <person name="Park H.-J."/>
            <person name="Ramirez L."/>
            <person name="Alfaro M."/>
            <person name="Sun H."/>
            <person name="Tritt A."/>
            <person name="Yoshinaga Y."/>
            <person name="Zwiers L.-H."/>
            <person name="Turgeon B."/>
            <person name="Goodwin S."/>
            <person name="Spatafora J."/>
            <person name="Crous P."/>
            <person name="Grigoriev I."/>
        </authorList>
    </citation>
    <scope>NUCLEOTIDE SEQUENCE</scope>
    <source>
        <strain evidence="2">CBS 379.55</strain>
    </source>
</reference>
<keyword evidence="3" id="KW-1185">Reference proteome</keyword>
<accession>A0A6A6JLJ5</accession>
<gene>
    <name evidence="2" type="ORF">EI97DRAFT_305142</name>
</gene>
<dbReference type="AlphaFoldDB" id="A0A6A6JLJ5"/>
<proteinExistence type="predicted"/>
<dbReference type="EMBL" id="ML986491">
    <property type="protein sequence ID" value="KAF2276983.1"/>
    <property type="molecule type" value="Genomic_DNA"/>
</dbReference>
<evidence type="ECO:0000256" key="1">
    <source>
        <dbReference type="SAM" id="MobiDB-lite"/>
    </source>
</evidence>